<dbReference type="OrthoDB" id="768580at2759"/>
<dbReference type="EMBL" id="JAMQYH010000003">
    <property type="protein sequence ID" value="KAJ1693043.1"/>
    <property type="molecule type" value="Genomic_DNA"/>
</dbReference>
<keyword evidence="2" id="KW-1185">Reference proteome</keyword>
<evidence type="ECO:0000313" key="1">
    <source>
        <dbReference type="EMBL" id="KAJ1693043.1"/>
    </source>
</evidence>
<dbReference type="InterPro" id="IPR011989">
    <property type="entry name" value="ARM-like"/>
</dbReference>
<accession>A0A9Q0HPB3</accession>
<reference evidence="1" key="1">
    <citation type="journal article" date="2022" name="Cell">
        <title>Repeat-based holocentromeres influence genome architecture and karyotype evolution.</title>
        <authorList>
            <person name="Hofstatter P.G."/>
            <person name="Thangavel G."/>
            <person name="Lux T."/>
            <person name="Neumann P."/>
            <person name="Vondrak T."/>
            <person name="Novak P."/>
            <person name="Zhang M."/>
            <person name="Costa L."/>
            <person name="Castellani M."/>
            <person name="Scott A."/>
            <person name="Toegelov H."/>
            <person name="Fuchs J."/>
            <person name="Mata-Sucre Y."/>
            <person name="Dias Y."/>
            <person name="Vanzela A.L.L."/>
            <person name="Huettel B."/>
            <person name="Almeida C.C.S."/>
            <person name="Simkova H."/>
            <person name="Souza G."/>
            <person name="Pedrosa-Harand A."/>
            <person name="Macas J."/>
            <person name="Mayer K.F.X."/>
            <person name="Houben A."/>
            <person name="Marques A."/>
        </authorList>
    </citation>
    <scope>NUCLEOTIDE SEQUENCE</scope>
    <source>
        <strain evidence="1">RhyBre1mFocal</strain>
    </source>
</reference>
<dbReference type="FunFam" id="1.25.10.10:FF:000331">
    <property type="entry name" value="Phosphoprotein phosphatase, putative"/>
    <property type="match status" value="1"/>
</dbReference>
<name>A0A9Q0HPB3_9POAL</name>
<dbReference type="Gene3D" id="1.25.10.10">
    <property type="entry name" value="Leucine-rich Repeat Variant"/>
    <property type="match status" value="1"/>
</dbReference>
<dbReference type="PANTHER" id="PTHR10257">
    <property type="entry name" value="SERINE/THREONINE PROTEIN PHOSPHATASE 2A PP2A REGULATORY SUBUNIT B"/>
    <property type="match status" value="1"/>
</dbReference>
<dbReference type="AlphaFoldDB" id="A0A9Q0HPB3"/>
<dbReference type="InterPro" id="IPR002554">
    <property type="entry name" value="PP2A_B56"/>
</dbReference>
<dbReference type="GO" id="GO:0007165">
    <property type="term" value="P:signal transduction"/>
    <property type="evidence" value="ECO:0007669"/>
    <property type="project" value="InterPro"/>
</dbReference>
<dbReference type="SUPFAM" id="SSF48371">
    <property type="entry name" value="ARM repeat"/>
    <property type="match status" value="1"/>
</dbReference>
<proteinExistence type="predicted"/>
<comment type="caution">
    <text evidence="1">The sequence shown here is derived from an EMBL/GenBank/DDBJ whole genome shotgun (WGS) entry which is preliminary data.</text>
</comment>
<evidence type="ECO:0008006" key="3">
    <source>
        <dbReference type="Google" id="ProtNLM"/>
    </source>
</evidence>
<dbReference type="GO" id="GO:0019888">
    <property type="term" value="F:protein phosphatase regulator activity"/>
    <property type="evidence" value="ECO:0007669"/>
    <property type="project" value="InterPro"/>
</dbReference>
<dbReference type="GO" id="GO:0000159">
    <property type="term" value="C:protein phosphatase type 2A complex"/>
    <property type="evidence" value="ECO:0007669"/>
    <property type="project" value="InterPro"/>
</dbReference>
<evidence type="ECO:0000313" key="2">
    <source>
        <dbReference type="Proteomes" id="UP001151287"/>
    </source>
</evidence>
<protein>
    <recommendedName>
        <fullName evidence="3">Serine/threonine protein phosphatase 2A regulatory subunit</fullName>
    </recommendedName>
</protein>
<dbReference type="Pfam" id="PF01603">
    <property type="entry name" value="B56"/>
    <property type="match status" value="1"/>
</dbReference>
<dbReference type="Proteomes" id="UP001151287">
    <property type="component" value="Unassembled WGS sequence"/>
</dbReference>
<gene>
    <name evidence="1" type="ORF">LUZ63_009741</name>
</gene>
<dbReference type="PANTHER" id="PTHR10257:SF28">
    <property type="entry name" value="SERINE_THREONINE PROTEIN PHOSPHATASE 2A REGULATORY SUBUNIT"/>
    <property type="match status" value="1"/>
</dbReference>
<dbReference type="InterPro" id="IPR016024">
    <property type="entry name" value="ARM-type_fold"/>
</dbReference>
<sequence length="448" mass="52212">MGAQKPYFTRRNSITLRDLFNQDQKYHNAIVGATKLPQPPSVDSEVDKLLQIISKCNRLFTFADPAESTKDQEEKQQNLSQILTFISSSKQSLDSQLLNPLISLISTNIFQPLPAPTNQYLPFDPLEDDLPVMTLLPSWPHLEIFYDILSSLISNTSTKALKRNQLNQRFLSNLLLRFQSEDPRERVKLKTIYHMLYTKFTHERSFMRKSMNNVFLNFVLEPTNERYFGISELLEIYGSIINGFAVPLKEEHKVFFKRVLIPLHKPKGLVAYHRQLCYCVMEFVKKEMQLSEVVLEDVLRFWPLTNCQKEVLLIGELEELVEVLEPVPTQFEKFAVPLCSRITRCLTSCNSQVAERALYIWNNEKFIKLTSNVINEILPLVVAGMESNLNLHWSKSVQQVTTIVKTMLEGMYPDLYSKCIQQLRLQEVQLQKKETKRRLRWKQLEMAT</sequence>
<organism evidence="1 2">
    <name type="scientific">Rhynchospora breviuscula</name>
    <dbReference type="NCBI Taxonomy" id="2022672"/>
    <lineage>
        <taxon>Eukaryota</taxon>
        <taxon>Viridiplantae</taxon>
        <taxon>Streptophyta</taxon>
        <taxon>Embryophyta</taxon>
        <taxon>Tracheophyta</taxon>
        <taxon>Spermatophyta</taxon>
        <taxon>Magnoliopsida</taxon>
        <taxon>Liliopsida</taxon>
        <taxon>Poales</taxon>
        <taxon>Cyperaceae</taxon>
        <taxon>Cyperoideae</taxon>
        <taxon>Rhynchosporeae</taxon>
        <taxon>Rhynchospora</taxon>
    </lineage>
</organism>